<keyword evidence="4 6" id="KW-0378">Hydrolase</keyword>
<evidence type="ECO:0000259" key="7">
    <source>
        <dbReference type="Pfam" id="PF01850"/>
    </source>
</evidence>
<keyword evidence="2 6" id="KW-0540">Nuclease</keyword>
<dbReference type="EC" id="3.1.-.-" evidence="6"/>
<dbReference type="OrthoDB" id="5118576at2"/>
<dbReference type="AlphaFoldDB" id="A0A371NUT4"/>
<evidence type="ECO:0000256" key="1">
    <source>
        <dbReference type="ARBA" id="ARBA00022649"/>
    </source>
</evidence>
<dbReference type="InterPro" id="IPR029060">
    <property type="entry name" value="PIN-like_dom_sf"/>
</dbReference>
<reference evidence="8 9" key="1">
    <citation type="submission" date="2018-08" db="EMBL/GenBank/DDBJ databases">
        <title>Isolation, diversity and antifungal activity of Actinobacteria from cow dung.</title>
        <authorList>
            <person name="Ling L."/>
        </authorList>
    </citation>
    <scope>NUCLEOTIDE SEQUENCE [LARGE SCALE GENOMIC DNA]</scope>
    <source>
        <strain evidence="8 9">NEAU-LLE</strain>
    </source>
</reference>
<keyword evidence="6" id="KW-0800">Toxin</keyword>
<keyword evidence="3 6" id="KW-0479">Metal-binding</keyword>
<dbReference type="GO" id="GO:0000287">
    <property type="term" value="F:magnesium ion binding"/>
    <property type="evidence" value="ECO:0007669"/>
    <property type="project" value="UniProtKB-UniRule"/>
</dbReference>
<sequence>MGARRTAGSTPAEGAGRVILLDTNAVIRIDELSFIDDSLALSALTLAELQFGIEHAKDPSARRRRRDELSYVRHTLGVPELPFDREAAEGYGRMAAIVAKTRPAHARSTDTFLAGHAFALGAAIMTFNARDFELVADEVEIIDAGRQG</sequence>
<comment type="function">
    <text evidence="6">Toxic component of a toxin-antitoxin (TA) system. An RNase.</text>
</comment>
<evidence type="ECO:0000256" key="5">
    <source>
        <dbReference type="ARBA" id="ARBA00022842"/>
    </source>
</evidence>
<accession>A0A371NUT4</accession>
<comment type="caution">
    <text evidence="8">The sequence shown here is derived from an EMBL/GenBank/DDBJ whole genome shotgun (WGS) entry which is preliminary data.</text>
</comment>
<proteinExistence type="inferred from homology"/>
<evidence type="ECO:0000256" key="2">
    <source>
        <dbReference type="ARBA" id="ARBA00022722"/>
    </source>
</evidence>
<dbReference type="Pfam" id="PF01850">
    <property type="entry name" value="PIN"/>
    <property type="match status" value="1"/>
</dbReference>
<gene>
    <name evidence="6" type="primary">vapC</name>
    <name evidence="8" type="ORF">DY023_06975</name>
</gene>
<feature type="binding site" evidence="6">
    <location>
        <position position="22"/>
    </location>
    <ligand>
        <name>Mg(2+)</name>
        <dbReference type="ChEBI" id="CHEBI:18420"/>
    </ligand>
</feature>
<name>A0A371NUT4_9MICO</name>
<evidence type="ECO:0000256" key="4">
    <source>
        <dbReference type="ARBA" id="ARBA00022801"/>
    </source>
</evidence>
<feature type="binding site" evidence="6">
    <location>
        <position position="110"/>
    </location>
    <ligand>
        <name>Mg(2+)</name>
        <dbReference type="ChEBI" id="CHEBI:18420"/>
    </ligand>
</feature>
<keyword evidence="9" id="KW-1185">Reference proteome</keyword>
<dbReference type="HAMAP" id="MF_00265">
    <property type="entry name" value="VapC_Nob1"/>
    <property type="match status" value="1"/>
</dbReference>
<keyword evidence="1 6" id="KW-1277">Toxin-antitoxin system</keyword>
<dbReference type="InterPro" id="IPR022907">
    <property type="entry name" value="VapC_family"/>
</dbReference>
<comment type="similarity">
    <text evidence="6">Belongs to the PINc/VapC protein family.</text>
</comment>
<evidence type="ECO:0000256" key="3">
    <source>
        <dbReference type="ARBA" id="ARBA00022723"/>
    </source>
</evidence>
<dbReference type="GO" id="GO:0004540">
    <property type="term" value="F:RNA nuclease activity"/>
    <property type="evidence" value="ECO:0007669"/>
    <property type="project" value="InterPro"/>
</dbReference>
<organism evidence="8 9">
    <name type="scientific">Microbacterium bovistercoris</name>
    <dbReference type="NCBI Taxonomy" id="2293570"/>
    <lineage>
        <taxon>Bacteria</taxon>
        <taxon>Bacillati</taxon>
        <taxon>Actinomycetota</taxon>
        <taxon>Actinomycetes</taxon>
        <taxon>Micrococcales</taxon>
        <taxon>Microbacteriaceae</taxon>
        <taxon>Microbacterium</taxon>
    </lineage>
</organism>
<evidence type="ECO:0000313" key="8">
    <source>
        <dbReference type="EMBL" id="REJ06210.1"/>
    </source>
</evidence>
<dbReference type="GO" id="GO:0090729">
    <property type="term" value="F:toxin activity"/>
    <property type="evidence" value="ECO:0007669"/>
    <property type="project" value="UniProtKB-KW"/>
</dbReference>
<feature type="domain" description="PIN" evidence="7">
    <location>
        <begin position="19"/>
        <end position="136"/>
    </location>
</feature>
<dbReference type="GO" id="GO:0016787">
    <property type="term" value="F:hydrolase activity"/>
    <property type="evidence" value="ECO:0007669"/>
    <property type="project" value="UniProtKB-KW"/>
</dbReference>
<evidence type="ECO:0000313" key="9">
    <source>
        <dbReference type="Proteomes" id="UP000262172"/>
    </source>
</evidence>
<dbReference type="Gene3D" id="3.40.50.1010">
    <property type="entry name" value="5'-nuclease"/>
    <property type="match status" value="1"/>
</dbReference>
<evidence type="ECO:0000256" key="6">
    <source>
        <dbReference type="HAMAP-Rule" id="MF_00265"/>
    </source>
</evidence>
<keyword evidence="5 6" id="KW-0460">Magnesium</keyword>
<dbReference type="Proteomes" id="UP000262172">
    <property type="component" value="Unassembled WGS sequence"/>
</dbReference>
<protein>
    <recommendedName>
        <fullName evidence="6">Ribonuclease VapC</fullName>
        <shortName evidence="6">RNase VapC</shortName>
        <ecNumber evidence="6">3.1.-.-</ecNumber>
    </recommendedName>
    <alternativeName>
        <fullName evidence="6">Toxin VapC</fullName>
    </alternativeName>
</protein>
<dbReference type="SUPFAM" id="SSF88723">
    <property type="entry name" value="PIN domain-like"/>
    <property type="match status" value="1"/>
</dbReference>
<dbReference type="InterPro" id="IPR002716">
    <property type="entry name" value="PIN_dom"/>
</dbReference>
<comment type="cofactor">
    <cofactor evidence="6">
        <name>Mg(2+)</name>
        <dbReference type="ChEBI" id="CHEBI:18420"/>
    </cofactor>
</comment>
<dbReference type="EMBL" id="QUAB01000037">
    <property type="protein sequence ID" value="REJ06210.1"/>
    <property type="molecule type" value="Genomic_DNA"/>
</dbReference>